<feature type="compositionally biased region" description="Basic and acidic residues" evidence="1">
    <location>
        <begin position="1"/>
        <end position="12"/>
    </location>
</feature>
<name>M3YK91_MUSPF</name>
<organism evidence="2">
    <name type="scientific">Mustela putorius furo</name>
    <name type="common">European domestic ferret</name>
    <name type="synonym">Mustela furo</name>
    <dbReference type="NCBI Taxonomy" id="9669"/>
    <lineage>
        <taxon>Eukaryota</taxon>
        <taxon>Metazoa</taxon>
        <taxon>Chordata</taxon>
        <taxon>Craniata</taxon>
        <taxon>Vertebrata</taxon>
        <taxon>Euteleostomi</taxon>
        <taxon>Mammalia</taxon>
        <taxon>Eutheria</taxon>
        <taxon>Laurasiatheria</taxon>
        <taxon>Carnivora</taxon>
        <taxon>Caniformia</taxon>
        <taxon>Musteloidea</taxon>
        <taxon>Mustelidae</taxon>
        <taxon>Mustelinae</taxon>
        <taxon>Mustela</taxon>
    </lineage>
</organism>
<reference evidence="2" key="1">
    <citation type="submission" date="2024-06" db="UniProtKB">
        <authorList>
            <consortium name="Ensembl"/>
        </authorList>
    </citation>
    <scope>IDENTIFICATION</scope>
</reference>
<protein>
    <submittedName>
        <fullName evidence="2">Uncharacterized protein</fullName>
    </submittedName>
</protein>
<dbReference type="Ensembl" id="ENSMPUT00000011941.1">
    <property type="protein sequence ID" value="ENSMPUP00000011748.1"/>
    <property type="gene ID" value="ENSMPUG00000011841.1"/>
</dbReference>
<accession>M3YK91</accession>
<dbReference type="InParanoid" id="M3YK91"/>
<feature type="compositionally biased region" description="Basic and acidic residues" evidence="1">
    <location>
        <begin position="36"/>
        <end position="65"/>
    </location>
</feature>
<sequence length="65" mass="7701">RSPSERNRDSHSEQSQQNQFERGQYSSCGKTYLRVLEVRGHSPTEGRQHRSSERSHRSFTDRTYC</sequence>
<dbReference type="EMBL" id="AEYP01110849">
    <property type="status" value="NOT_ANNOTATED_CDS"/>
    <property type="molecule type" value="Genomic_DNA"/>
</dbReference>
<dbReference type="EMBL" id="AEYP01110848">
    <property type="status" value="NOT_ANNOTATED_CDS"/>
    <property type="molecule type" value="Genomic_DNA"/>
</dbReference>
<dbReference type="GeneTree" id="ENSGT00690000103952"/>
<evidence type="ECO:0000313" key="2">
    <source>
        <dbReference type="Ensembl" id="ENSMPUP00000011748.1"/>
    </source>
</evidence>
<dbReference type="HOGENOM" id="CLU_2855625_0_0_1"/>
<feature type="compositionally biased region" description="Polar residues" evidence="1">
    <location>
        <begin position="13"/>
        <end position="29"/>
    </location>
</feature>
<proteinExistence type="predicted"/>
<evidence type="ECO:0000256" key="1">
    <source>
        <dbReference type="SAM" id="MobiDB-lite"/>
    </source>
</evidence>
<feature type="region of interest" description="Disordered" evidence="1">
    <location>
        <begin position="1"/>
        <end position="65"/>
    </location>
</feature>
<dbReference type="AlphaFoldDB" id="M3YK91"/>